<protein>
    <submittedName>
        <fullName evidence="3">HD domain-containing protein</fullName>
    </submittedName>
</protein>
<dbReference type="RefSeq" id="WP_250875232.1">
    <property type="nucleotide sequence ID" value="NZ_JALXFV010000008.1"/>
</dbReference>
<dbReference type="Gene3D" id="1.10.3210.10">
    <property type="entry name" value="Hypothetical protein af1432"/>
    <property type="match status" value="1"/>
</dbReference>
<name>A0ABD6B0B9_9EURY</name>
<dbReference type="PANTHER" id="PTHR40517:SF1">
    <property type="entry name" value="METAL-DEPENDENT PHOSPHOHYDROLASE, HD SUPERFAMILY-RELATED"/>
    <property type="match status" value="1"/>
</dbReference>
<dbReference type="AlphaFoldDB" id="A0ABD6B0B9"/>
<dbReference type="Pfam" id="PF01966">
    <property type="entry name" value="HD"/>
    <property type="match status" value="1"/>
</dbReference>
<organism evidence="3 4">
    <name type="scientific">Halomarina rubra</name>
    <dbReference type="NCBI Taxonomy" id="2071873"/>
    <lineage>
        <taxon>Archaea</taxon>
        <taxon>Methanobacteriati</taxon>
        <taxon>Methanobacteriota</taxon>
        <taxon>Stenosarchaea group</taxon>
        <taxon>Halobacteria</taxon>
        <taxon>Halobacteriales</taxon>
        <taxon>Natronomonadaceae</taxon>
        <taxon>Halomarina</taxon>
    </lineage>
</organism>
<evidence type="ECO:0000313" key="3">
    <source>
        <dbReference type="EMBL" id="MFD1515312.1"/>
    </source>
</evidence>
<dbReference type="InterPro" id="IPR039967">
    <property type="entry name" value="MJ1020-like"/>
</dbReference>
<evidence type="ECO:0000256" key="1">
    <source>
        <dbReference type="SAM" id="MobiDB-lite"/>
    </source>
</evidence>
<proteinExistence type="predicted"/>
<feature type="domain" description="HD" evidence="2">
    <location>
        <begin position="95"/>
        <end position="183"/>
    </location>
</feature>
<accession>A0ABD6B0B9</accession>
<reference evidence="3 4" key="1">
    <citation type="journal article" date="2019" name="Int. J. Syst. Evol. Microbiol.">
        <title>The Global Catalogue of Microorganisms (GCM) 10K type strain sequencing project: providing services to taxonomists for standard genome sequencing and annotation.</title>
        <authorList>
            <consortium name="The Broad Institute Genomics Platform"/>
            <consortium name="The Broad Institute Genome Sequencing Center for Infectious Disease"/>
            <person name="Wu L."/>
            <person name="Ma J."/>
        </authorList>
    </citation>
    <scope>NUCLEOTIDE SEQUENCE [LARGE SCALE GENOMIC DNA]</scope>
    <source>
        <strain evidence="3 4">CGMCC 1.12563</strain>
    </source>
</reference>
<dbReference type="Proteomes" id="UP001597187">
    <property type="component" value="Unassembled WGS sequence"/>
</dbReference>
<dbReference type="EMBL" id="JBHUDC010000008">
    <property type="protein sequence ID" value="MFD1515312.1"/>
    <property type="molecule type" value="Genomic_DNA"/>
</dbReference>
<dbReference type="SUPFAM" id="SSF109604">
    <property type="entry name" value="HD-domain/PDEase-like"/>
    <property type="match status" value="1"/>
</dbReference>
<evidence type="ECO:0000259" key="2">
    <source>
        <dbReference type="Pfam" id="PF01966"/>
    </source>
</evidence>
<feature type="region of interest" description="Disordered" evidence="1">
    <location>
        <begin position="1"/>
        <end position="21"/>
    </location>
</feature>
<evidence type="ECO:0000313" key="4">
    <source>
        <dbReference type="Proteomes" id="UP001597187"/>
    </source>
</evidence>
<dbReference type="InterPro" id="IPR006674">
    <property type="entry name" value="HD_domain"/>
</dbReference>
<sequence>MQREDERGNGGRTYDPDAEHAFPDERLNEVLRFVDEDEEIQAYLDAQNVNPVDRKGYNDHGRKHISIVRNRALCLYDLLKAGHVEFNGASQQGLDEADEAVIVALAAQLHDIGHVVHRSEHAYYSIPLAADVLDRILPELGYDVGDTVRVKGEVLHAILCHHTEERPLTREAGVLRVADALDMERGRSRIPYEKGGRGINTLSSRAIRQVTLREGDERPVLVEIEMTDAAGVYQVDELLKSKLEDSLIDEEIRIVAINSHGDGEQLLERIEL</sequence>
<gene>
    <name evidence="3" type="ORF">ACFSBT_18690</name>
</gene>
<dbReference type="PANTHER" id="PTHR40517">
    <property type="entry name" value="METAL-DEPENDENT PHOSPHOHYDROLASE, HD SUPERFAMILY-RELATED"/>
    <property type="match status" value="1"/>
</dbReference>
<comment type="caution">
    <text evidence="3">The sequence shown here is derived from an EMBL/GenBank/DDBJ whole genome shotgun (WGS) entry which is preliminary data.</text>
</comment>
<keyword evidence="4" id="KW-1185">Reference proteome</keyword>